<feature type="coiled-coil region" evidence="4">
    <location>
        <begin position="479"/>
        <end position="506"/>
    </location>
</feature>
<accession>A0ABS4ZFV3</accession>
<feature type="domain" description="Glycosyltransferase subfamily 4-like N-terminal" evidence="6">
    <location>
        <begin position="15"/>
        <end position="185"/>
    </location>
</feature>
<dbReference type="GO" id="GO:0016757">
    <property type="term" value="F:glycosyltransferase activity"/>
    <property type="evidence" value="ECO:0007669"/>
    <property type="project" value="UniProtKB-KW"/>
</dbReference>
<organism evidence="8 9">
    <name type="scientific">Microbacterium amylolyticum</name>
    <dbReference type="NCBI Taxonomy" id="936337"/>
    <lineage>
        <taxon>Bacteria</taxon>
        <taxon>Bacillati</taxon>
        <taxon>Actinomycetota</taxon>
        <taxon>Actinomycetes</taxon>
        <taxon>Micrococcales</taxon>
        <taxon>Microbacteriaceae</taxon>
        <taxon>Microbacterium</taxon>
    </lineage>
</organism>
<feature type="domain" description="SGNH hydrolase-type esterase" evidence="7">
    <location>
        <begin position="403"/>
        <end position="577"/>
    </location>
</feature>
<dbReference type="PANTHER" id="PTHR45947:SF3">
    <property type="entry name" value="SULFOQUINOVOSYL TRANSFERASE SQD2"/>
    <property type="match status" value="1"/>
</dbReference>
<dbReference type="InterPro" id="IPR013830">
    <property type="entry name" value="SGNH_hydro"/>
</dbReference>
<sequence>MRVAIVAESFLPHMNGVTNSVLQVVHHLEQMGHDVLVVAPKAPGQPDTVAGVDMPRDTALLASVALPSYPDVRVALAPVAQLKKILSTFRPDVVHLASPAILGWQGLIAADGLGLPTVAIYQTDIIAYTAKYGVPAVAALAEAHVARLHRRATMSLVPSTTAEKQLAALEVDRMWRWGRGVDAERFAPERRDAAWRQSIAPSQKIIGYVGRLAPEKQVEDLRALNDIDGARLVIVGDGPERARLERELPGAHFAGFLSGDALGTALASFDVFVHPGESETFCQTVQEALSSGVPVVATGAGGPVDLVRSSIDGWLYAPGDLDDMRVRVQDLLGDEAKRRSFGAAARASVSSRTWLALTQQLLDHYAEATRLRAFDASLMARSITRPASPVRATKRPTWRRFVALGDSLTEGLNDTSRMANGQLRGWADRLATMLAEASGEDFRYANLAVRSRRIRDLTDEQVPAAIALQPDLVAIFMGSNDLIGHLADAREAAAELEANVAAVRRTGADVLLVTPFLPRRPAARVFAKRFGTFAHELRRIAREHGAFLVDAEALPELSSVEMFADDRVHLRSRGHRLLSYRAAEILGIPDAVVLSDLDDALHRDDDDQAPPAPWLTAHALPWVWRRLHGRTAGDGLSAKHADYVVVPGRRRDSAREGQDVPPPLA</sequence>
<dbReference type="EMBL" id="JAGIOL010000001">
    <property type="protein sequence ID" value="MBP2436167.1"/>
    <property type="molecule type" value="Genomic_DNA"/>
</dbReference>
<keyword evidence="3 8" id="KW-0808">Transferase</keyword>
<dbReference type="Pfam" id="PF13439">
    <property type="entry name" value="Glyco_transf_4"/>
    <property type="match status" value="1"/>
</dbReference>
<feature type="domain" description="Glycosyl transferase family 1" evidence="5">
    <location>
        <begin position="195"/>
        <end position="346"/>
    </location>
</feature>
<reference evidence="8 9" key="1">
    <citation type="submission" date="2021-03" db="EMBL/GenBank/DDBJ databases">
        <title>Sequencing the genomes of 1000 actinobacteria strains.</title>
        <authorList>
            <person name="Klenk H.-P."/>
        </authorList>
    </citation>
    <scope>NUCLEOTIDE SEQUENCE [LARGE SCALE GENOMIC DNA]</scope>
    <source>
        <strain evidence="8 9">DSM 24221</strain>
    </source>
</reference>
<name>A0ABS4ZFV3_9MICO</name>
<dbReference type="InterPro" id="IPR036514">
    <property type="entry name" value="SGNH_hydro_sf"/>
</dbReference>
<evidence type="ECO:0000259" key="6">
    <source>
        <dbReference type="Pfam" id="PF13439"/>
    </source>
</evidence>
<dbReference type="Proteomes" id="UP001519362">
    <property type="component" value="Unassembled WGS sequence"/>
</dbReference>
<dbReference type="Gene3D" id="3.40.50.2000">
    <property type="entry name" value="Glycogen Phosphorylase B"/>
    <property type="match status" value="2"/>
</dbReference>
<dbReference type="InterPro" id="IPR028098">
    <property type="entry name" value="Glyco_trans_4-like_N"/>
</dbReference>
<dbReference type="SUPFAM" id="SSF53756">
    <property type="entry name" value="UDP-Glycosyltransferase/glycogen phosphorylase"/>
    <property type="match status" value="1"/>
</dbReference>
<evidence type="ECO:0000256" key="3">
    <source>
        <dbReference type="ARBA" id="ARBA00022679"/>
    </source>
</evidence>
<evidence type="ECO:0000259" key="7">
    <source>
        <dbReference type="Pfam" id="PF13472"/>
    </source>
</evidence>
<gene>
    <name evidence="8" type="ORF">JOF34_000753</name>
</gene>
<evidence type="ECO:0000256" key="1">
    <source>
        <dbReference type="ARBA" id="ARBA00021292"/>
    </source>
</evidence>
<comment type="caution">
    <text evidence="8">The sequence shown here is derived from an EMBL/GenBank/DDBJ whole genome shotgun (WGS) entry which is preliminary data.</text>
</comment>
<dbReference type="PANTHER" id="PTHR45947">
    <property type="entry name" value="SULFOQUINOVOSYL TRANSFERASE SQD2"/>
    <property type="match status" value="1"/>
</dbReference>
<dbReference type="InterPro" id="IPR001296">
    <property type="entry name" value="Glyco_trans_1"/>
</dbReference>
<evidence type="ECO:0000256" key="2">
    <source>
        <dbReference type="ARBA" id="ARBA00022676"/>
    </source>
</evidence>
<keyword evidence="4" id="KW-0175">Coiled coil</keyword>
<proteinExistence type="predicted"/>
<dbReference type="Gene3D" id="3.40.50.1110">
    <property type="entry name" value="SGNH hydrolase"/>
    <property type="match status" value="1"/>
</dbReference>
<dbReference type="CDD" id="cd03814">
    <property type="entry name" value="GT4-like"/>
    <property type="match status" value="1"/>
</dbReference>
<protein>
    <recommendedName>
        <fullName evidence="1">D-inositol 3-phosphate glycosyltransferase</fullName>
    </recommendedName>
</protein>
<dbReference type="RefSeq" id="WP_165137077.1">
    <property type="nucleotide sequence ID" value="NZ_CP049253.1"/>
</dbReference>
<dbReference type="Pfam" id="PF13472">
    <property type="entry name" value="Lipase_GDSL_2"/>
    <property type="match status" value="1"/>
</dbReference>
<keyword evidence="9" id="KW-1185">Reference proteome</keyword>
<dbReference type="Pfam" id="PF00534">
    <property type="entry name" value="Glycos_transf_1"/>
    <property type="match status" value="1"/>
</dbReference>
<evidence type="ECO:0000313" key="8">
    <source>
        <dbReference type="EMBL" id="MBP2436167.1"/>
    </source>
</evidence>
<dbReference type="SUPFAM" id="SSF52266">
    <property type="entry name" value="SGNH hydrolase"/>
    <property type="match status" value="1"/>
</dbReference>
<evidence type="ECO:0000259" key="5">
    <source>
        <dbReference type="Pfam" id="PF00534"/>
    </source>
</evidence>
<keyword evidence="2 8" id="KW-0328">Glycosyltransferase</keyword>
<evidence type="ECO:0000313" key="9">
    <source>
        <dbReference type="Proteomes" id="UP001519362"/>
    </source>
</evidence>
<dbReference type="CDD" id="cd01832">
    <property type="entry name" value="SGNH_hydrolase_like_1"/>
    <property type="match status" value="1"/>
</dbReference>
<evidence type="ECO:0000256" key="4">
    <source>
        <dbReference type="SAM" id="Coils"/>
    </source>
</evidence>
<dbReference type="InterPro" id="IPR050194">
    <property type="entry name" value="Glycosyltransferase_grp1"/>
</dbReference>